<feature type="non-terminal residue" evidence="3">
    <location>
        <position position="139"/>
    </location>
</feature>
<organism evidence="3 4">
    <name type="scientific">'Vigna radiata' phytoplasma</name>
    <dbReference type="NCBI Taxonomy" id="1177238"/>
    <lineage>
        <taxon>Bacteria</taxon>
        <taxon>Bacillati</taxon>
        <taxon>Mycoplasmatota</taxon>
        <taxon>Mollicutes</taxon>
        <taxon>Acholeplasmatales</taxon>
        <taxon>Acholeplasmataceae</taxon>
        <taxon>Candidatus Phytoplasma</taxon>
        <taxon>16SrIX (Pigeon pea witches'-broom group)</taxon>
    </lineage>
</organism>
<keyword evidence="2" id="KW-0472">Membrane</keyword>
<keyword evidence="4" id="KW-1185">Reference proteome</keyword>
<evidence type="ECO:0000256" key="1">
    <source>
        <dbReference type="SAM" id="MobiDB-lite"/>
    </source>
</evidence>
<feature type="transmembrane region" description="Helical" evidence="2">
    <location>
        <begin position="7"/>
        <end position="31"/>
    </location>
</feature>
<keyword evidence="2" id="KW-1133">Transmembrane helix</keyword>
<proteinExistence type="predicted"/>
<evidence type="ECO:0000313" key="3">
    <source>
        <dbReference type="EMBL" id="MDO8052912.1"/>
    </source>
</evidence>
<name>A0ABT9D2J1_9MOLU</name>
<feature type="compositionally biased region" description="Low complexity" evidence="1">
    <location>
        <begin position="45"/>
        <end position="68"/>
    </location>
</feature>
<feature type="compositionally biased region" description="Polar residues" evidence="1">
    <location>
        <begin position="125"/>
        <end position="139"/>
    </location>
</feature>
<feature type="region of interest" description="Disordered" evidence="1">
    <location>
        <begin position="45"/>
        <end position="139"/>
    </location>
</feature>
<dbReference type="EMBL" id="JAOSIS010000045">
    <property type="protein sequence ID" value="MDO8052912.1"/>
    <property type="molecule type" value="Genomic_DNA"/>
</dbReference>
<evidence type="ECO:0000256" key="2">
    <source>
        <dbReference type="SAM" id="Phobius"/>
    </source>
</evidence>
<feature type="compositionally biased region" description="Polar residues" evidence="1">
    <location>
        <begin position="81"/>
        <end position="94"/>
    </location>
</feature>
<keyword evidence="2" id="KW-0812">Transmembrane</keyword>
<evidence type="ECO:0008006" key="5">
    <source>
        <dbReference type="Google" id="ProtNLM"/>
    </source>
</evidence>
<accession>A0ABT9D2J1</accession>
<dbReference type="Proteomes" id="UP001170667">
    <property type="component" value="Unassembled WGS sequence"/>
</dbReference>
<comment type="caution">
    <text evidence="3">The sequence shown here is derived from an EMBL/GenBank/DDBJ whole genome shotgun (WGS) entry which is preliminary data.</text>
</comment>
<evidence type="ECO:0000313" key="4">
    <source>
        <dbReference type="Proteomes" id="UP001170667"/>
    </source>
</evidence>
<sequence>MNKLWENISYLVMVFCITSSIFLIGVIVVNYDNINNDNDDNNVVNYDNINNENNDQYVVSTNTNNRNSNVRKDGKKDQKQRSAGQQQVQKSDPNIQRDDAFVLSDEQFQDQPIIEEPFSQENHEINAQNFQENDNFNAD</sequence>
<gene>
    <name evidence="3" type="ORF">OC710_02685</name>
</gene>
<feature type="compositionally biased region" description="Basic and acidic residues" evidence="1">
    <location>
        <begin position="70"/>
        <end position="80"/>
    </location>
</feature>
<protein>
    <recommendedName>
        <fullName evidence="5">Secreted protein</fullName>
    </recommendedName>
</protein>
<reference evidence="3 4" key="1">
    <citation type="journal article" date="2023" name="Int. J. Syst. Evol. Microbiol.">
        <title>The observation of taxonomic boundaries for the 16SrII and 16SrXXV phytoplasmas using genome-based delimitation.</title>
        <authorList>
            <person name="Rodrigues Jardim B."/>
            <person name="Tran-Nguyen L.T.T."/>
            <person name="Gambley C."/>
            <person name="Al-Sadi A.M."/>
            <person name="Al-Subhi A.M."/>
            <person name="Foissac X."/>
            <person name="Salar P."/>
            <person name="Cai H."/>
            <person name="Yang J.Y."/>
            <person name="Davis R."/>
            <person name="Jones L."/>
            <person name="Rodoni B."/>
            <person name="Constable F.E."/>
        </authorList>
    </citation>
    <scope>NUCLEOTIDE SEQUENCE [LARGE SCALE GENOMIC DNA]</scope>
    <source>
        <strain evidence="3">BAWM-TWN</strain>
    </source>
</reference>